<organism evidence="5 6">
    <name type="scientific">Streptacidiphilus monticola</name>
    <dbReference type="NCBI Taxonomy" id="2161674"/>
    <lineage>
        <taxon>Bacteria</taxon>
        <taxon>Bacillati</taxon>
        <taxon>Actinomycetota</taxon>
        <taxon>Actinomycetes</taxon>
        <taxon>Kitasatosporales</taxon>
        <taxon>Streptomycetaceae</taxon>
        <taxon>Streptacidiphilus</taxon>
    </lineage>
</organism>
<comment type="caution">
    <text evidence="5">The sequence shown here is derived from an EMBL/GenBank/DDBJ whole genome shotgun (WGS) entry which is preliminary data.</text>
</comment>
<dbReference type="PANTHER" id="PTHR11941:SF169">
    <property type="entry name" value="(7AS)-7A-METHYL-1,5-DIOXO-2,3,5,6,7,7A-HEXAHYDRO-1H-INDENE-CARBOXYL-COA HYDROLASE"/>
    <property type="match status" value="1"/>
</dbReference>
<dbReference type="Gene3D" id="3.90.226.10">
    <property type="entry name" value="2-enoyl-CoA Hydratase, Chain A, domain 1"/>
    <property type="match status" value="1"/>
</dbReference>
<dbReference type="Proteomes" id="UP001596174">
    <property type="component" value="Unassembled WGS sequence"/>
</dbReference>
<evidence type="ECO:0000256" key="1">
    <source>
        <dbReference type="ARBA" id="ARBA00005254"/>
    </source>
</evidence>
<gene>
    <name evidence="5" type="ORF">ACFP3V_08895</name>
</gene>
<proteinExistence type="inferred from homology"/>
<dbReference type="EMBL" id="JBHSQJ010000031">
    <property type="protein sequence ID" value="MFC5907336.1"/>
    <property type="molecule type" value="Genomic_DNA"/>
</dbReference>
<reference evidence="6" key="1">
    <citation type="journal article" date="2019" name="Int. J. Syst. Evol. Microbiol.">
        <title>The Global Catalogue of Microorganisms (GCM) 10K type strain sequencing project: providing services to taxonomists for standard genome sequencing and annotation.</title>
        <authorList>
            <consortium name="The Broad Institute Genomics Platform"/>
            <consortium name="The Broad Institute Genome Sequencing Center for Infectious Disease"/>
            <person name="Wu L."/>
            <person name="Ma J."/>
        </authorList>
    </citation>
    <scope>NUCLEOTIDE SEQUENCE [LARGE SCALE GENOMIC DNA]</scope>
    <source>
        <strain evidence="6">JCM 4816</strain>
    </source>
</reference>
<dbReference type="InterPro" id="IPR018376">
    <property type="entry name" value="Enoyl-CoA_hyd/isom_CS"/>
</dbReference>
<keyword evidence="2" id="KW-0443">Lipid metabolism</keyword>
<comment type="similarity">
    <text evidence="1 4">Belongs to the enoyl-CoA hydratase/isomerase family.</text>
</comment>
<protein>
    <submittedName>
        <fullName evidence="5">Enoyl-CoA hydratase/isomerase family protein</fullName>
    </submittedName>
</protein>
<dbReference type="SUPFAM" id="SSF52096">
    <property type="entry name" value="ClpP/crotonase"/>
    <property type="match status" value="1"/>
</dbReference>
<dbReference type="CDD" id="cd06558">
    <property type="entry name" value="crotonase-like"/>
    <property type="match status" value="1"/>
</dbReference>
<dbReference type="InterPro" id="IPR029045">
    <property type="entry name" value="ClpP/crotonase-like_dom_sf"/>
</dbReference>
<accession>A0ABW1FY48</accession>
<evidence type="ECO:0000256" key="4">
    <source>
        <dbReference type="RuleBase" id="RU003707"/>
    </source>
</evidence>
<evidence type="ECO:0000313" key="6">
    <source>
        <dbReference type="Proteomes" id="UP001596174"/>
    </source>
</evidence>
<dbReference type="Pfam" id="PF00378">
    <property type="entry name" value="ECH_1"/>
    <property type="match status" value="1"/>
</dbReference>
<dbReference type="PROSITE" id="PS00166">
    <property type="entry name" value="ENOYL_COA_HYDRATASE"/>
    <property type="match status" value="1"/>
</dbReference>
<evidence type="ECO:0000256" key="3">
    <source>
        <dbReference type="ARBA" id="ARBA00023239"/>
    </source>
</evidence>
<evidence type="ECO:0000256" key="2">
    <source>
        <dbReference type="ARBA" id="ARBA00023098"/>
    </source>
</evidence>
<evidence type="ECO:0000313" key="5">
    <source>
        <dbReference type="EMBL" id="MFC5907336.1"/>
    </source>
</evidence>
<name>A0ABW1FY48_9ACTN</name>
<keyword evidence="6" id="KW-1185">Reference proteome</keyword>
<dbReference type="InterPro" id="IPR001753">
    <property type="entry name" value="Enoyl-CoA_hydra/iso"/>
</dbReference>
<dbReference type="PANTHER" id="PTHR11941">
    <property type="entry name" value="ENOYL-COA HYDRATASE-RELATED"/>
    <property type="match status" value="1"/>
</dbReference>
<keyword evidence="3" id="KW-0456">Lyase</keyword>
<sequence>MTDTVDAAARWEQAGVRLEVADTLATVTLCHPDRRNAQTPALWRALAEIGSALPGTVRVVLLRAEGVSFSAGLDRAAFAPEGIPGEVSFVEIAKRPDGESVIAEYQAGFTWWRRADLVTIAAVQGHAIGAGFQLALACDLRVVAEDVQFSMKETALGLVPDLTGTKPLVDLVGPARALEICGTGRYVHADEAVRLGLANVSVPRGELDAAARDLAAALLAAPRNALIETKALLAGAGARTLDEQSAAERAAQVRRLRDLAGIGD</sequence>
<dbReference type="RefSeq" id="WP_380581649.1">
    <property type="nucleotide sequence ID" value="NZ_JBHSQJ010000031.1"/>
</dbReference>